<comment type="caution">
    <text evidence="2">The sequence shown here is derived from an EMBL/GenBank/DDBJ whole genome shotgun (WGS) entry which is preliminary data.</text>
</comment>
<accession>A0A844ATK4</accession>
<sequence>MKTAVVSAVLLAALLPSQLVADEFRARNHMRVAPLSDTLIEVGGFTGNSGLVDYWCAVGDYLRRVRREPWQNKVYVARGLGAAQKVYSRETVLFSLDPAADGVEALPAGTKIVSTLTVGRYQRVNSAFYSCRTFRPRD</sequence>
<keyword evidence="1" id="KW-0732">Signal</keyword>
<evidence type="ECO:0000256" key="1">
    <source>
        <dbReference type="SAM" id="SignalP"/>
    </source>
</evidence>
<dbReference type="RefSeq" id="WP_153547097.1">
    <property type="nucleotide sequence ID" value="NZ_WIXK01000004.1"/>
</dbReference>
<evidence type="ECO:0000313" key="3">
    <source>
        <dbReference type="Proteomes" id="UP000436694"/>
    </source>
</evidence>
<proteinExistence type="predicted"/>
<name>A0A844ATK4_9RHOB</name>
<reference evidence="2 3" key="1">
    <citation type="submission" date="2019-10" db="EMBL/GenBank/DDBJ databases">
        <title>Epibacterium sp. nov., isolated from seawater.</title>
        <authorList>
            <person name="Zhang X."/>
            <person name="Li N."/>
        </authorList>
    </citation>
    <scope>NUCLEOTIDE SEQUENCE [LARGE SCALE GENOMIC DNA]</scope>
    <source>
        <strain evidence="2 3">SM1969</strain>
    </source>
</reference>
<feature type="signal peptide" evidence="1">
    <location>
        <begin position="1"/>
        <end position="21"/>
    </location>
</feature>
<organism evidence="2 3">
    <name type="scientific">Tritonibacter aquimaris</name>
    <dbReference type="NCBI Taxonomy" id="2663379"/>
    <lineage>
        <taxon>Bacteria</taxon>
        <taxon>Pseudomonadati</taxon>
        <taxon>Pseudomonadota</taxon>
        <taxon>Alphaproteobacteria</taxon>
        <taxon>Rhodobacterales</taxon>
        <taxon>Paracoccaceae</taxon>
        <taxon>Tritonibacter</taxon>
    </lineage>
</organism>
<evidence type="ECO:0000313" key="2">
    <source>
        <dbReference type="EMBL" id="MQY42668.1"/>
    </source>
</evidence>
<dbReference type="AlphaFoldDB" id="A0A844ATK4"/>
<feature type="chain" id="PRO_5032434460" evidence="1">
    <location>
        <begin position="22"/>
        <end position="138"/>
    </location>
</feature>
<dbReference type="Proteomes" id="UP000436694">
    <property type="component" value="Unassembled WGS sequence"/>
</dbReference>
<gene>
    <name evidence="2" type="ORF">GG681_08430</name>
</gene>
<keyword evidence="3" id="KW-1185">Reference proteome</keyword>
<protein>
    <submittedName>
        <fullName evidence="2">Uncharacterized protein</fullName>
    </submittedName>
</protein>
<dbReference type="EMBL" id="WIXK01000004">
    <property type="protein sequence ID" value="MQY42668.1"/>
    <property type="molecule type" value="Genomic_DNA"/>
</dbReference>